<evidence type="ECO:0000313" key="1">
    <source>
        <dbReference type="EMBL" id="GAI77318.1"/>
    </source>
</evidence>
<dbReference type="EMBL" id="BARW01009189">
    <property type="protein sequence ID" value="GAI77318.1"/>
    <property type="molecule type" value="Genomic_DNA"/>
</dbReference>
<sequence>MGQVEVIEALKEHGELSIKEMDELIDDMSLPAIRNALHRLSHAGELEKRVVKRESSGVYYKYRLKAREGA</sequence>
<dbReference type="AlphaFoldDB" id="X1R9T0"/>
<comment type="caution">
    <text evidence="1">The sequence shown here is derived from an EMBL/GenBank/DDBJ whole genome shotgun (WGS) entry which is preliminary data.</text>
</comment>
<evidence type="ECO:0008006" key="2">
    <source>
        <dbReference type="Google" id="ProtNLM"/>
    </source>
</evidence>
<reference evidence="1" key="1">
    <citation type="journal article" date="2014" name="Front. Microbiol.">
        <title>High frequency of phylogenetically diverse reductive dehalogenase-homologous genes in deep subseafloor sedimentary metagenomes.</title>
        <authorList>
            <person name="Kawai M."/>
            <person name="Futagami T."/>
            <person name="Toyoda A."/>
            <person name="Takaki Y."/>
            <person name="Nishi S."/>
            <person name="Hori S."/>
            <person name="Arai W."/>
            <person name="Tsubouchi T."/>
            <person name="Morono Y."/>
            <person name="Uchiyama I."/>
            <person name="Ito T."/>
            <person name="Fujiyama A."/>
            <person name="Inagaki F."/>
            <person name="Takami H."/>
        </authorList>
    </citation>
    <scope>NUCLEOTIDE SEQUENCE</scope>
    <source>
        <strain evidence="1">Expedition CK06-06</strain>
    </source>
</reference>
<proteinExistence type="predicted"/>
<organism evidence="1">
    <name type="scientific">marine sediment metagenome</name>
    <dbReference type="NCBI Taxonomy" id="412755"/>
    <lineage>
        <taxon>unclassified sequences</taxon>
        <taxon>metagenomes</taxon>
        <taxon>ecological metagenomes</taxon>
    </lineage>
</organism>
<accession>X1R9T0</accession>
<name>X1R9T0_9ZZZZ</name>
<gene>
    <name evidence="1" type="ORF">S12H4_18574</name>
</gene>
<dbReference type="InterPro" id="IPR036390">
    <property type="entry name" value="WH_DNA-bd_sf"/>
</dbReference>
<protein>
    <recommendedName>
        <fullName evidence="2">HTH arsR-type domain-containing protein</fullName>
    </recommendedName>
</protein>
<dbReference type="SUPFAM" id="SSF46785">
    <property type="entry name" value="Winged helix' DNA-binding domain"/>
    <property type="match status" value="1"/>
</dbReference>